<dbReference type="Proteomes" id="UP001153387">
    <property type="component" value="Unassembled WGS sequence"/>
</dbReference>
<dbReference type="InterPro" id="IPR008844">
    <property type="entry name" value="Spore_GerAC-like"/>
</dbReference>
<keyword evidence="5" id="KW-0472">Membrane</keyword>
<dbReference type="Gene3D" id="3.30.300.210">
    <property type="entry name" value="Nutrient germinant receptor protein C, domain 3"/>
    <property type="match status" value="1"/>
</dbReference>
<sequence length="386" mass="43165">MRSLFLLPCCLFAWVALSACKDFVEPNQLAFVMGTAVDRAEDGLIEVSDQIVIPSQLSGPRDKGGGSDAGSSIVMSATGRDVFEASEKIQRKMSRRLMTSHRVLIAVSEAFFNEDDAGKLFDKLGRDPANNMRDTTIVVRGGSAKEILMLRHPLERLTSIAAGKELQINGLTHFSSRQLILEHYTDGVRPLLPVLQIRKLKTGVKAPVPFAALSGFAVLNKQLRVKGILDEDESAAAVWMSGKGAYQGMTIPWKNGQGYLSFRLVHLKRKIRTRSCGDSKCAELVVKAQAYLLENTTSLDLSQIRNMTDTERYMNAEIQKEFQRTVNKVQQWGPDIFGIGEHLHRHNPYWWKNRRKSWDEQFKTLDLNVKADIRLVSVGSSGGQMK</sequence>
<dbReference type="PANTHER" id="PTHR35789:SF1">
    <property type="entry name" value="SPORE GERMINATION PROTEIN B3"/>
    <property type="match status" value="1"/>
</dbReference>
<dbReference type="Gene3D" id="6.20.190.10">
    <property type="entry name" value="Nutrient germinant receptor protein C, domain 1"/>
    <property type="match status" value="1"/>
</dbReference>
<name>A0A9X4KIN4_9BACL</name>
<organism evidence="11 12">
    <name type="scientific">Cohnella ginsengisoli</name>
    <dbReference type="NCBI Taxonomy" id="425004"/>
    <lineage>
        <taxon>Bacteria</taxon>
        <taxon>Bacillati</taxon>
        <taxon>Bacillota</taxon>
        <taxon>Bacilli</taxon>
        <taxon>Bacillales</taxon>
        <taxon>Paenibacillaceae</taxon>
        <taxon>Cohnella</taxon>
    </lineage>
</organism>
<dbReference type="Pfam" id="PF25198">
    <property type="entry name" value="Spore_GerAC_N"/>
    <property type="match status" value="1"/>
</dbReference>
<feature type="domain" description="Spore germination GerAC-like C-terminal" evidence="9">
    <location>
        <begin position="214"/>
        <end position="379"/>
    </location>
</feature>
<dbReference type="AlphaFoldDB" id="A0A9X4KIN4"/>
<feature type="domain" description="Spore germination protein N-terminal" evidence="10">
    <location>
        <begin position="22"/>
        <end position="196"/>
    </location>
</feature>
<dbReference type="GO" id="GO:0016020">
    <property type="term" value="C:membrane"/>
    <property type="evidence" value="ECO:0007669"/>
    <property type="project" value="UniProtKB-SubCell"/>
</dbReference>
<dbReference type="InterPro" id="IPR046953">
    <property type="entry name" value="Spore_GerAC-like_C"/>
</dbReference>
<accession>A0A9X4KIN4</accession>
<keyword evidence="7" id="KW-0449">Lipoprotein</keyword>
<evidence type="ECO:0000256" key="4">
    <source>
        <dbReference type="ARBA" id="ARBA00022729"/>
    </source>
</evidence>
<evidence type="ECO:0000313" key="12">
    <source>
        <dbReference type="Proteomes" id="UP001153387"/>
    </source>
</evidence>
<protein>
    <submittedName>
        <fullName evidence="11">Ger(X)C family spore germination protein</fullName>
    </submittedName>
</protein>
<dbReference type="GO" id="GO:0009847">
    <property type="term" value="P:spore germination"/>
    <property type="evidence" value="ECO:0007669"/>
    <property type="project" value="InterPro"/>
</dbReference>
<dbReference type="PANTHER" id="PTHR35789">
    <property type="entry name" value="SPORE GERMINATION PROTEIN B3"/>
    <property type="match status" value="1"/>
</dbReference>
<evidence type="ECO:0000256" key="2">
    <source>
        <dbReference type="ARBA" id="ARBA00007886"/>
    </source>
</evidence>
<dbReference type="NCBIfam" id="TIGR02887">
    <property type="entry name" value="spore_ger_x_C"/>
    <property type="match status" value="1"/>
</dbReference>
<evidence type="ECO:0000256" key="8">
    <source>
        <dbReference type="SAM" id="SignalP"/>
    </source>
</evidence>
<reference evidence="11 12" key="1">
    <citation type="submission" date="2022-10" db="EMBL/GenBank/DDBJ databases">
        <title>Comparative genomic analysis of Cohnella hashimotonis sp. nov., isolated from the International Space Station.</title>
        <authorList>
            <person name="Simpson A."/>
            <person name="Venkateswaran K."/>
        </authorList>
    </citation>
    <scope>NUCLEOTIDE SEQUENCE [LARGE SCALE GENOMIC DNA]</scope>
    <source>
        <strain evidence="11 12">DSM 18997</strain>
    </source>
</reference>
<dbReference type="InterPro" id="IPR057336">
    <property type="entry name" value="GerAC_N"/>
</dbReference>
<dbReference type="EMBL" id="JAPDHZ010000003">
    <property type="protein sequence ID" value="MDG0792701.1"/>
    <property type="molecule type" value="Genomic_DNA"/>
</dbReference>
<evidence type="ECO:0000313" key="11">
    <source>
        <dbReference type="EMBL" id="MDG0792701.1"/>
    </source>
</evidence>
<dbReference type="Pfam" id="PF05504">
    <property type="entry name" value="Spore_GerAC"/>
    <property type="match status" value="1"/>
</dbReference>
<feature type="signal peptide" evidence="8">
    <location>
        <begin position="1"/>
        <end position="18"/>
    </location>
</feature>
<evidence type="ECO:0000256" key="3">
    <source>
        <dbReference type="ARBA" id="ARBA00022544"/>
    </source>
</evidence>
<keyword evidence="12" id="KW-1185">Reference proteome</keyword>
<gene>
    <name evidence="11" type="ORF">OMP38_18825</name>
</gene>
<keyword evidence="4 8" id="KW-0732">Signal</keyword>
<dbReference type="InterPro" id="IPR038501">
    <property type="entry name" value="Spore_GerAC_C_sf"/>
</dbReference>
<keyword evidence="3" id="KW-0309">Germination</keyword>
<evidence type="ECO:0000256" key="1">
    <source>
        <dbReference type="ARBA" id="ARBA00004635"/>
    </source>
</evidence>
<comment type="similarity">
    <text evidence="2">Belongs to the GerABKC lipoprotein family.</text>
</comment>
<comment type="subcellular location">
    <subcellularLocation>
        <location evidence="1">Membrane</location>
        <topology evidence="1">Lipid-anchor</topology>
    </subcellularLocation>
</comment>
<dbReference type="PROSITE" id="PS51257">
    <property type="entry name" value="PROKAR_LIPOPROTEIN"/>
    <property type="match status" value="1"/>
</dbReference>
<feature type="chain" id="PRO_5040962675" evidence="8">
    <location>
        <begin position="19"/>
        <end position="386"/>
    </location>
</feature>
<evidence type="ECO:0000259" key="10">
    <source>
        <dbReference type="Pfam" id="PF25198"/>
    </source>
</evidence>
<evidence type="ECO:0000256" key="7">
    <source>
        <dbReference type="ARBA" id="ARBA00023288"/>
    </source>
</evidence>
<evidence type="ECO:0000256" key="6">
    <source>
        <dbReference type="ARBA" id="ARBA00023139"/>
    </source>
</evidence>
<comment type="caution">
    <text evidence="11">The sequence shown here is derived from an EMBL/GenBank/DDBJ whole genome shotgun (WGS) entry which is preliminary data.</text>
</comment>
<evidence type="ECO:0000256" key="5">
    <source>
        <dbReference type="ARBA" id="ARBA00023136"/>
    </source>
</evidence>
<keyword evidence="6" id="KW-0564">Palmitate</keyword>
<dbReference type="RefSeq" id="WP_277566472.1">
    <property type="nucleotide sequence ID" value="NZ_JAPDHZ010000003.1"/>
</dbReference>
<evidence type="ECO:0000259" key="9">
    <source>
        <dbReference type="Pfam" id="PF05504"/>
    </source>
</evidence>
<proteinExistence type="inferred from homology"/>